<name>A0A9P3PWF4_LYOSH</name>
<feature type="transmembrane region" description="Helical" evidence="6">
    <location>
        <begin position="83"/>
        <end position="101"/>
    </location>
</feature>
<proteinExistence type="predicted"/>
<dbReference type="PANTHER" id="PTHR45649:SF26">
    <property type="entry name" value="OS04G0435100 PROTEIN"/>
    <property type="match status" value="1"/>
</dbReference>
<evidence type="ECO:0000256" key="2">
    <source>
        <dbReference type="ARBA" id="ARBA00022448"/>
    </source>
</evidence>
<dbReference type="InterPro" id="IPR002293">
    <property type="entry name" value="AA/rel_permease1"/>
</dbReference>
<evidence type="ECO:0000256" key="4">
    <source>
        <dbReference type="ARBA" id="ARBA00022989"/>
    </source>
</evidence>
<evidence type="ECO:0000313" key="7">
    <source>
        <dbReference type="EMBL" id="GLB42451.1"/>
    </source>
</evidence>
<dbReference type="Pfam" id="PF13520">
    <property type="entry name" value="AA_permease_2"/>
    <property type="match status" value="1"/>
</dbReference>
<keyword evidence="4 6" id="KW-1133">Transmembrane helix</keyword>
<gene>
    <name evidence="7" type="ORF">LshimejAT787_1104660</name>
</gene>
<keyword evidence="3 6" id="KW-0812">Transmembrane</keyword>
<evidence type="ECO:0000313" key="8">
    <source>
        <dbReference type="Proteomes" id="UP001063166"/>
    </source>
</evidence>
<protein>
    <submittedName>
        <fullName evidence="7">Amino acid permease</fullName>
    </submittedName>
</protein>
<feature type="transmembrane region" description="Helical" evidence="6">
    <location>
        <begin position="177"/>
        <end position="199"/>
    </location>
</feature>
<feature type="transmembrane region" description="Helical" evidence="6">
    <location>
        <begin position="205"/>
        <end position="226"/>
    </location>
</feature>
<comment type="caution">
    <text evidence="7">The sequence shown here is derived from an EMBL/GenBank/DDBJ whole genome shotgun (WGS) entry which is preliminary data.</text>
</comment>
<dbReference type="Proteomes" id="UP001063166">
    <property type="component" value="Unassembled WGS sequence"/>
</dbReference>
<dbReference type="Gene3D" id="1.20.1740.10">
    <property type="entry name" value="Amino acid/polyamine transporter I"/>
    <property type="match status" value="1"/>
</dbReference>
<keyword evidence="8" id="KW-1185">Reference proteome</keyword>
<dbReference type="GO" id="GO:0022857">
    <property type="term" value="F:transmembrane transporter activity"/>
    <property type="evidence" value="ECO:0007669"/>
    <property type="project" value="InterPro"/>
</dbReference>
<evidence type="ECO:0000256" key="1">
    <source>
        <dbReference type="ARBA" id="ARBA00004141"/>
    </source>
</evidence>
<evidence type="ECO:0000256" key="5">
    <source>
        <dbReference type="ARBA" id="ARBA00023136"/>
    </source>
</evidence>
<dbReference type="EMBL" id="BRPK01000011">
    <property type="protein sequence ID" value="GLB42451.1"/>
    <property type="molecule type" value="Genomic_DNA"/>
</dbReference>
<dbReference type="AlphaFoldDB" id="A0A9P3PWF4"/>
<keyword evidence="2" id="KW-0813">Transport</keyword>
<feature type="transmembrane region" description="Helical" evidence="6">
    <location>
        <begin position="52"/>
        <end position="77"/>
    </location>
</feature>
<dbReference type="PANTHER" id="PTHR45649">
    <property type="entry name" value="AMINO-ACID PERMEASE BAT1"/>
    <property type="match status" value="1"/>
</dbReference>
<keyword evidence="5 6" id="KW-0472">Membrane</keyword>
<sequence>MAFTTSDSRTSEKYASPTNAIACDRQLSSGDADDKKLAELGYKSEFKREFSLLETIAFGFSIMGVAASVSSTLGFGLTNGGHFGIVIGWLIPSIFVMPVALSMAELVSSMPTSAGLYYFSAKLAPPKYAPLASWITGWANITGQVALVCSIDYTCAQMIVSTIFVASDGATNLSLGVTYAIFLMLLCSHGIVCSAATSVVARLNLAYTVLNVGTTTAAIVSLLVLAKDKVPTKDAFTLFENNSGWSNDGWAFMLAFTAPMWIFTGYDSAAHISEETAAFYYADLVMTSESLLYMESELSIYTLRSYKGMPKDAESGESREGDLLTFTPPSVDDESVLCVLQLIQRQPLVLLHWIPSPFHEVLGLPSRNPAVQNLLDLLFDMPVNKFGGWQVLRCGVSRYVRRQLGNMEYWVDLPFGWEFQSIGALSNLCDDFKWPKSSVFELLRRSIRLQVFAFKPDLVSWAEVSAFKGCNCLLPQLLHTLCELLCSFDCCPPFRLEALAWMTSPIEIKGGVTATPTSRFAGNLRRCEVETLVLISRRPKSFQTRSRNRRAIPSDETEVYVGARRTIFVNRSTITRIASNPALRGRSVIKSTDILCQGYSGMEFGANRPRGLPRSVLIGIRRYIDAVLPQDESVGCF</sequence>
<accession>A0A9P3PWF4</accession>
<reference evidence="7" key="1">
    <citation type="submission" date="2022-07" db="EMBL/GenBank/DDBJ databases">
        <title>The genome of Lyophyllum shimeji provides insight into the initial evolution of ectomycorrhizal fungal genome.</title>
        <authorList>
            <person name="Kobayashi Y."/>
            <person name="Shibata T."/>
            <person name="Hirakawa H."/>
            <person name="Shigenobu S."/>
            <person name="Nishiyama T."/>
            <person name="Yamada A."/>
            <person name="Hasebe M."/>
            <person name="Kawaguchi M."/>
        </authorList>
    </citation>
    <scope>NUCLEOTIDE SEQUENCE</scope>
    <source>
        <strain evidence="7">AT787</strain>
    </source>
</reference>
<evidence type="ECO:0000256" key="6">
    <source>
        <dbReference type="SAM" id="Phobius"/>
    </source>
</evidence>
<dbReference type="GO" id="GO:0016020">
    <property type="term" value="C:membrane"/>
    <property type="evidence" value="ECO:0007669"/>
    <property type="project" value="UniProtKB-SubCell"/>
</dbReference>
<organism evidence="7 8">
    <name type="scientific">Lyophyllum shimeji</name>
    <name type="common">Hon-shimeji</name>
    <name type="synonym">Tricholoma shimeji</name>
    <dbReference type="NCBI Taxonomy" id="47721"/>
    <lineage>
        <taxon>Eukaryota</taxon>
        <taxon>Fungi</taxon>
        <taxon>Dikarya</taxon>
        <taxon>Basidiomycota</taxon>
        <taxon>Agaricomycotina</taxon>
        <taxon>Agaricomycetes</taxon>
        <taxon>Agaricomycetidae</taxon>
        <taxon>Agaricales</taxon>
        <taxon>Tricholomatineae</taxon>
        <taxon>Lyophyllaceae</taxon>
        <taxon>Lyophyllum</taxon>
    </lineage>
</organism>
<dbReference type="OrthoDB" id="4476201at2759"/>
<evidence type="ECO:0000256" key="3">
    <source>
        <dbReference type="ARBA" id="ARBA00022692"/>
    </source>
</evidence>
<comment type="subcellular location">
    <subcellularLocation>
        <location evidence="1">Membrane</location>
        <topology evidence="1">Multi-pass membrane protein</topology>
    </subcellularLocation>
</comment>